<gene>
    <name evidence="3" type="ORF">MAGR_00640</name>
</gene>
<dbReference type="Gene3D" id="2.170.150.40">
    <property type="entry name" value="Domain of unknown function (DUF427)"/>
    <property type="match status" value="2"/>
</dbReference>
<dbReference type="InterPro" id="IPR038694">
    <property type="entry name" value="DUF427_sf"/>
</dbReference>
<dbReference type="PANTHER" id="PTHR34310">
    <property type="entry name" value="DUF427 DOMAIN PROTEIN (AFU_ORTHOLOGUE AFUA_3G02220)"/>
    <property type="match status" value="1"/>
</dbReference>
<protein>
    <recommendedName>
        <fullName evidence="2">DUF427 domain-containing protein</fullName>
    </recommendedName>
</protein>
<sequence>MTMGLAWQQGPLAAGTVGEFLTPQPLPTKLMFAEPLRRRMRVKLGDTWIADSEDVVLLHEPGRYPVAYFPQNQIAPGFLVAENRVTQHSELGAVTWFGVETPQREVKHAAWQYTEPPGYASVLEHRVAFAWRAMDAFYEEDERILGHAADAYHRIDIRSTSRHLMVCDGDVLIAESRCPLVLFESGFAPRWYVPRDDITSGALTEADGQTFCPYKGLASYYDVGTHRRAAWSYTNAWTEVDRVRNLVSFEPDKIDVYLDGQQLRLEPGQSVMPHGVDRGLDADEILGRPAGSK</sequence>
<feature type="region of interest" description="Disordered" evidence="1">
    <location>
        <begin position="268"/>
        <end position="293"/>
    </location>
</feature>
<evidence type="ECO:0000313" key="4">
    <source>
        <dbReference type="Proteomes" id="UP000465302"/>
    </source>
</evidence>
<proteinExistence type="predicted"/>
<evidence type="ECO:0000313" key="3">
    <source>
        <dbReference type="EMBL" id="GFG48623.1"/>
    </source>
</evidence>
<dbReference type="InterPro" id="IPR007361">
    <property type="entry name" value="DUF427"/>
</dbReference>
<organism evidence="3 4">
    <name type="scientific">Mycolicibacterium agri</name>
    <name type="common">Mycobacterium agri</name>
    <dbReference type="NCBI Taxonomy" id="36811"/>
    <lineage>
        <taxon>Bacteria</taxon>
        <taxon>Bacillati</taxon>
        <taxon>Actinomycetota</taxon>
        <taxon>Actinomycetes</taxon>
        <taxon>Mycobacteriales</taxon>
        <taxon>Mycobacteriaceae</taxon>
        <taxon>Mycolicibacterium</taxon>
    </lineage>
</organism>
<evidence type="ECO:0000256" key="1">
    <source>
        <dbReference type="SAM" id="MobiDB-lite"/>
    </source>
</evidence>
<comment type="caution">
    <text evidence="3">The sequence shown here is derived from an EMBL/GenBank/DDBJ whole genome shotgun (WGS) entry which is preliminary data.</text>
</comment>
<accession>A0A7I9VT56</accession>
<dbReference type="EMBL" id="BLKS01000001">
    <property type="protein sequence ID" value="GFG48623.1"/>
    <property type="molecule type" value="Genomic_DNA"/>
</dbReference>
<dbReference type="PANTHER" id="PTHR34310:SF9">
    <property type="entry name" value="BLR5716 PROTEIN"/>
    <property type="match status" value="1"/>
</dbReference>
<reference evidence="3 4" key="1">
    <citation type="journal article" date="2019" name="Emerg. Microbes Infect.">
        <title>Comprehensive subspecies identification of 175 nontuberculous mycobacteria species based on 7547 genomic profiles.</title>
        <authorList>
            <person name="Matsumoto Y."/>
            <person name="Kinjo T."/>
            <person name="Motooka D."/>
            <person name="Nabeya D."/>
            <person name="Jung N."/>
            <person name="Uechi K."/>
            <person name="Horii T."/>
            <person name="Iida T."/>
            <person name="Fujita J."/>
            <person name="Nakamura S."/>
        </authorList>
    </citation>
    <scope>NUCLEOTIDE SEQUENCE [LARGE SCALE GENOMIC DNA]</scope>
    <source>
        <strain evidence="3 4">JCM 6377</strain>
    </source>
</reference>
<feature type="domain" description="DUF427" evidence="2">
    <location>
        <begin position="40"/>
        <end position="131"/>
    </location>
</feature>
<dbReference type="Proteomes" id="UP000465302">
    <property type="component" value="Unassembled WGS sequence"/>
</dbReference>
<evidence type="ECO:0000259" key="2">
    <source>
        <dbReference type="Pfam" id="PF04248"/>
    </source>
</evidence>
<dbReference type="Pfam" id="PF04248">
    <property type="entry name" value="NTP_transf_9"/>
    <property type="match status" value="2"/>
</dbReference>
<feature type="domain" description="DUF427" evidence="2">
    <location>
        <begin position="169"/>
        <end position="251"/>
    </location>
</feature>
<dbReference type="AlphaFoldDB" id="A0A7I9VT56"/>
<name>A0A7I9VT56_MYCAG</name>